<protein>
    <recommendedName>
        <fullName evidence="3">Peptidase C80 domain-containing protein</fullName>
    </recommendedName>
</protein>
<sequence length="1159" mass="131635">DFARAVYNNIPTLKNADITGRAGEVQVNDDGTKTMKTGGAKTVYSWHNGDIVSKTEDAKATADKLKNPLSLTISDFISERMLEIDALVSFVKIPADFEFYKILSECKNYIKTADYKNMNLEANISFLEGIKERLSNFATPLPSMQAHIATLESYVAEVISRNEHRIEMNKKFPVSITGDNKIPNVIHYVWTGGAMPEPYLENIKAISRQNDKLAVRLHYDPNTLLINELKKRMQAHVDKNLPLTGNRMYEAVKLTKIFSNYCGDRDLSSDIIKRFMVDVLDVPIAEVNAIEGESEKYWNDFPGNNPKLALVPISFDDTELSGMKEAYQFELKNGSMAGASDAVRFSVLHTEGGVYTDVGLISNFRNRNNVLYDHIQDFPENGFPHKQVISIFNDAYPLVVNNNFLVAAPHSEFTGTMVQDISEAYNKITSDRVKQARHSYRSNQILDQYSTSIVPLGKFYLDRESHLIKKQFAGYFIDTRGSWQSSWNVEGIEFIVLIADTENLSVEQRRGLVDSIERNIDGYNNDAYKIVVLDSNTIINPVRREIVEHMNPFFTVQGVPRKNDRILIDYPELFARSKQIVVYDNNNNFKPMLTNFSDVVEHRNSSEFNKTIEGVVSARCFQVFLFDDQENFKKTIQELAPNISKENHVALVYDEANQKYTVLDNHNFTFKDGDRLKVNFIGELNNLDEAAEIQRKVSSAEDALPQIDIKKNTRETRVVLSKDIRFDQSLLDIKKVFSDSPSFYTHKGTAAIHAQNDEDKSNITILVNSKTGLTAVQDNETLSWETLTEFERSEFQRRENSANKSDNDSLNKYHNIVIQSNRAWRLASYNIAGDTNLKGKTSIVQVSTTGFRTIYGAPPSLITGDVRVVFAFDRNTDIVPNMNGISKALGPNAKIKDVRLVNRMEESVLQQPNTRSIYMEQVSRLAHRHKDAQIHMQQDMQTDRYMLRNYSYSLPYVPNNSSNPYQKNIIFKISDDSDIDKYADRMTIVSPNTSYVAILDPTTNIVRVYDSYGNIVTNANIHGEYEIHVLGRVSDLERIGSKSLSNHIISLQKSIKVKPKEKVSIKLTTCSTQESASNDSSFDANNHVLSTVRQLKRYNKKVKISDNNANVVLDTSREGMAIMLHHLAETTPHQNTPLHNWADLSQEQINKLTTEAQKP</sequence>
<organism evidence="1 2">
    <name type="scientific">Bathymodiolus thermophilus thioautotrophic gill symbiont</name>
    <dbReference type="NCBI Taxonomy" id="2360"/>
    <lineage>
        <taxon>Bacteria</taxon>
        <taxon>Pseudomonadati</taxon>
        <taxon>Pseudomonadota</taxon>
        <taxon>Gammaproteobacteria</taxon>
        <taxon>sulfur-oxidizing symbionts</taxon>
    </lineage>
</organism>
<dbReference type="RefSeq" id="WP_158009244.1">
    <property type="nucleotide sequence ID" value="NZ_MIQH01000378.1"/>
</dbReference>
<gene>
    <name evidence="1" type="ORF">BGC33_05830</name>
</gene>
<evidence type="ECO:0000313" key="2">
    <source>
        <dbReference type="Proteomes" id="UP000182798"/>
    </source>
</evidence>
<dbReference type="InterPro" id="IPR038383">
    <property type="entry name" value="CPD_dom_sf"/>
</dbReference>
<reference evidence="2" key="1">
    <citation type="submission" date="2016-09" db="EMBL/GenBank/DDBJ databases">
        <title>Genome Sequence of Bathymodiolus thermophilus sulfur-oxidizing gill endosymbiont.</title>
        <authorList>
            <person name="Ponnudurai R."/>
            <person name="Kleiner M."/>
            <person name="Sayavedra L."/>
            <person name="Thuermer A."/>
            <person name="Felbeck H."/>
            <person name="Schlueter R."/>
            <person name="Schweder T."/>
            <person name="Markert S."/>
        </authorList>
    </citation>
    <scope>NUCLEOTIDE SEQUENCE [LARGE SCALE GENOMIC DNA]</scope>
    <source>
        <strain evidence="2">BAT/CrabSpa'14</strain>
    </source>
</reference>
<accession>A0A1J8PW82</accession>
<dbReference type="AlphaFoldDB" id="A0A1J8PW82"/>
<dbReference type="Proteomes" id="UP000182798">
    <property type="component" value="Unassembled WGS sequence"/>
</dbReference>
<evidence type="ECO:0008006" key="3">
    <source>
        <dbReference type="Google" id="ProtNLM"/>
    </source>
</evidence>
<comment type="caution">
    <text evidence="1">The sequence shown here is derived from an EMBL/GenBank/DDBJ whole genome shotgun (WGS) entry which is preliminary data.</text>
</comment>
<dbReference type="Gene3D" id="3.90.550.20">
    <property type="match status" value="1"/>
</dbReference>
<name>A0A1J8PW82_9GAMM</name>
<dbReference type="Gene3D" id="3.40.50.11050">
    <property type="match status" value="2"/>
</dbReference>
<dbReference type="SUPFAM" id="SSF53448">
    <property type="entry name" value="Nucleotide-diphospho-sugar transferases"/>
    <property type="match status" value="1"/>
</dbReference>
<evidence type="ECO:0000313" key="1">
    <source>
        <dbReference type="EMBL" id="OJA03636.1"/>
    </source>
</evidence>
<dbReference type="InterPro" id="IPR029044">
    <property type="entry name" value="Nucleotide-diphossugar_trans"/>
</dbReference>
<dbReference type="EMBL" id="MIQH01000378">
    <property type="protein sequence ID" value="OJA03636.1"/>
    <property type="molecule type" value="Genomic_DNA"/>
</dbReference>
<proteinExistence type="predicted"/>
<dbReference type="OrthoDB" id="9764874at2"/>
<feature type="non-terminal residue" evidence="1">
    <location>
        <position position="1159"/>
    </location>
</feature>
<feature type="non-terminal residue" evidence="1">
    <location>
        <position position="1"/>
    </location>
</feature>